<keyword evidence="2" id="KW-1185">Reference proteome</keyword>
<protein>
    <submittedName>
        <fullName evidence="1">Uncharacterized protein</fullName>
    </submittedName>
</protein>
<evidence type="ECO:0000313" key="1">
    <source>
        <dbReference type="EnsemblPlants" id="KQL01788"/>
    </source>
</evidence>
<reference evidence="1" key="2">
    <citation type="submission" date="2018-08" db="UniProtKB">
        <authorList>
            <consortium name="EnsemblPlants"/>
        </authorList>
    </citation>
    <scope>IDENTIFICATION</scope>
    <source>
        <strain evidence="1">Yugu1</strain>
    </source>
</reference>
<dbReference type="AlphaFoldDB" id="K3YNY8"/>
<accession>K3YNY8</accession>
<dbReference type="Proteomes" id="UP000004995">
    <property type="component" value="Unassembled WGS sequence"/>
</dbReference>
<dbReference type="EMBL" id="AGNK02003842">
    <property type="status" value="NOT_ANNOTATED_CDS"/>
    <property type="molecule type" value="Genomic_DNA"/>
</dbReference>
<name>K3YNY8_SETIT</name>
<dbReference type="InParanoid" id="K3YNY8"/>
<organism evidence="1 2">
    <name type="scientific">Setaria italica</name>
    <name type="common">Foxtail millet</name>
    <name type="synonym">Panicum italicum</name>
    <dbReference type="NCBI Taxonomy" id="4555"/>
    <lineage>
        <taxon>Eukaryota</taxon>
        <taxon>Viridiplantae</taxon>
        <taxon>Streptophyta</taxon>
        <taxon>Embryophyta</taxon>
        <taxon>Tracheophyta</taxon>
        <taxon>Spermatophyta</taxon>
        <taxon>Magnoliopsida</taxon>
        <taxon>Liliopsida</taxon>
        <taxon>Poales</taxon>
        <taxon>Poaceae</taxon>
        <taxon>PACMAD clade</taxon>
        <taxon>Panicoideae</taxon>
        <taxon>Panicodae</taxon>
        <taxon>Paniceae</taxon>
        <taxon>Cenchrinae</taxon>
        <taxon>Setaria</taxon>
    </lineage>
</organism>
<proteinExistence type="predicted"/>
<dbReference type="HOGENOM" id="CLU_3192304_0_0_1"/>
<sequence>MLHPPACLLESRHPCIIPHISLVFGLEEKQKVGDEESLDSREKTSG</sequence>
<reference evidence="2" key="1">
    <citation type="journal article" date="2012" name="Nat. Biotechnol.">
        <title>Reference genome sequence of the model plant Setaria.</title>
        <authorList>
            <person name="Bennetzen J.L."/>
            <person name="Schmutz J."/>
            <person name="Wang H."/>
            <person name="Percifield R."/>
            <person name="Hawkins J."/>
            <person name="Pontaroli A.C."/>
            <person name="Estep M."/>
            <person name="Feng L."/>
            <person name="Vaughn J.N."/>
            <person name="Grimwood J."/>
            <person name="Jenkins J."/>
            <person name="Barry K."/>
            <person name="Lindquist E."/>
            <person name="Hellsten U."/>
            <person name="Deshpande S."/>
            <person name="Wang X."/>
            <person name="Wu X."/>
            <person name="Mitros T."/>
            <person name="Triplett J."/>
            <person name="Yang X."/>
            <person name="Ye C.Y."/>
            <person name="Mauro-Herrera M."/>
            <person name="Wang L."/>
            <person name="Li P."/>
            <person name="Sharma M."/>
            <person name="Sharma R."/>
            <person name="Ronald P.C."/>
            <person name="Panaud O."/>
            <person name="Kellogg E.A."/>
            <person name="Brutnell T.P."/>
            <person name="Doust A.N."/>
            <person name="Tuskan G.A."/>
            <person name="Rokhsar D."/>
            <person name="Devos K.M."/>
        </authorList>
    </citation>
    <scope>NUCLEOTIDE SEQUENCE [LARGE SCALE GENOMIC DNA]</scope>
    <source>
        <strain evidence="2">cv. Yugu1</strain>
    </source>
</reference>
<dbReference type="Gramene" id="KQL01788">
    <property type="protein sequence ID" value="KQL01788"/>
    <property type="gene ID" value="SETIT_015980mg"/>
</dbReference>
<dbReference type="EnsemblPlants" id="KQL01788">
    <property type="protein sequence ID" value="KQL01788"/>
    <property type="gene ID" value="SETIT_015980mg"/>
</dbReference>
<evidence type="ECO:0000313" key="2">
    <source>
        <dbReference type="Proteomes" id="UP000004995"/>
    </source>
</evidence>